<dbReference type="KEGG" id="pco:PHACADRAFT_253407"/>
<gene>
    <name evidence="2" type="ORF">PHACADRAFT_253407</name>
</gene>
<dbReference type="InParanoid" id="K5VXQ1"/>
<feature type="compositionally biased region" description="Low complexity" evidence="1">
    <location>
        <begin position="38"/>
        <end position="52"/>
    </location>
</feature>
<evidence type="ECO:0000313" key="2">
    <source>
        <dbReference type="EMBL" id="EKM56333.1"/>
    </source>
</evidence>
<proteinExistence type="predicted"/>
<feature type="region of interest" description="Disordered" evidence="1">
    <location>
        <begin position="38"/>
        <end position="57"/>
    </location>
</feature>
<dbReference type="Proteomes" id="UP000008370">
    <property type="component" value="Unassembled WGS sequence"/>
</dbReference>
<dbReference type="HOGENOM" id="CLU_2498600_0_0_1"/>
<evidence type="ECO:0000313" key="3">
    <source>
        <dbReference type="Proteomes" id="UP000008370"/>
    </source>
</evidence>
<evidence type="ECO:0000256" key="1">
    <source>
        <dbReference type="SAM" id="MobiDB-lite"/>
    </source>
</evidence>
<accession>K5VXQ1</accession>
<dbReference type="AlphaFoldDB" id="K5VXQ1"/>
<dbReference type="RefSeq" id="XP_007394186.1">
    <property type="nucleotide sequence ID" value="XM_007394124.1"/>
</dbReference>
<protein>
    <submittedName>
        <fullName evidence="2">Uncharacterized protein</fullName>
    </submittedName>
</protein>
<reference evidence="2 3" key="1">
    <citation type="journal article" date="2012" name="BMC Genomics">
        <title>Comparative genomics of the white-rot fungi, Phanerochaete carnosa and P. chrysosporium, to elucidate the genetic basis of the distinct wood types they colonize.</title>
        <authorList>
            <person name="Suzuki H."/>
            <person name="MacDonald J."/>
            <person name="Syed K."/>
            <person name="Salamov A."/>
            <person name="Hori C."/>
            <person name="Aerts A."/>
            <person name="Henrissat B."/>
            <person name="Wiebenga A."/>
            <person name="vanKuyk P.A."/>
            <person name="Barry K."/>
            <person name="Lindquist E."/>
            <person name="LaButti K."/>
            <person name="Lapidus A."/>
            <person name="Lucas S."/>
            <person name="Coutinho P."/>
            <person name="Gong Y."/>
            <person name="Samejima M."/>
            <person name="Mahadevan R."/>
            <person name="Abou-Zaid M."/>
            <person name="de Vries R.P."/>
            <person name="Igarashi K."/>
            <person name="Yadav J.S."/>
            <person name="Grigoriev I.V."/>
            <person name="Master E.R."/>
        </authorList>
    </citation>
    <scope>NUCLEOTIDE SEQUENCE [LARGE SCALE GENOMIC DNA]</scope>
    <source>
        <strain evidence="2 3">HHB-10118-sp</strain>
    </source>
</reference>
<organism evidence="2 3">
    <name type="scientific">Phanerochaete carnosa (strain HHB-10118-sp)</name>
    <name type="common">White-rot fungus</name>
    <name type="synonym">Peniophora carnosa</name>
    <dbReference type="NCBI Taxonomy" id="650164"/>
    <lineage>
        <taxon>Eukaryota</taxon>
        <taxon>Fungi</taxon>
        <taxon>Dikarya</taxon>
        <taxon>Basidiomycota</taxon>
        <taxon>Agaricomycotina</taxon>
        <taxon>Agaricomycetes</taxon>
        <taxon>Polyporales</taxon>
        <taxon>Phanerochaetaceae</taxon>
        <taxon>Phanerochaete</taxon>
    </lineage>
</organism>
<dbReference type="GeneID" id="18915763"/>
<sequence length="86" mass="9203">MCQAIGLPYAIVRYMGSKHDTLAYGYASARTHDHDCIPSALPSTASSAAKPAGPDHRARDECAFGVLGEGQLQRYGGAESWRQPPI</sequence>
<keyword evidence="3" id="KW-1185">Reference proteome</keyword>
<dbReference type="EMBL" id="JH930471">
    <property type="protein sequence ID" value="EKM56333.1"/>
    <property type="molecule type" value="Genomic_DNA"/>
</dbReference>
<name>K5VXQ1_PHACS</name>